<keyword evidence="3" id="KW-1185">Reference proteome</keyword>
<evidence type="ECO:0000313" key="3">
    <source>
        <dbReference type="Proteomes" id="UP000620156"/>
    </source>
</evidence>
<reference evidence="2" key="2">
    <citation type="submission" date="2020-09" db="EMBL/GenBank/DDBJ databases">
        <authorList>
            <person name="Sun Q."/>
            <person name="Ohkuma M."/>
        </authorList>
    </citation>
    <scope>NUCLEOTIDE SEQUENCE</scope>
    <source>
        <strain evidence="2">JCM 3131</strain>
    </source>
</reference>
<sequence length="176" mass="17797">MDRACPGTAAAGRARAATPAEAAGAGDRELPASRSQPSGSSRPPIRPARPCLTPSTTARRGATGDERTALPVAGDSLRAKASAADPIGRPAVDTAGVGPLSGSLRFEPETFAPAVPYSAGPDACRSGRAEAAEAFRSGRAPMGENSRDPGAPLPARRLRALPDETPRVPTAGRVTP</sequence>
<evidence type="ECO:0000313" key="2">
    <source>
        <dbReference type="EMBL" id="GGQ68976.1"/>
    </source>
</evidence>
<comment type="caution">
    <text evidence="2">The sequence shown here is derived from an EMBL/GenBank/DDBJ whole genome shotgun (WGS) entry which is preliminary data.</text>
</comment>
<feature type="compositionally biased region" description="Low complexity" evidence="1">
    <location>
        <begin position="1"/>
        <end position="25"/>
    </location>
</feature>
<reference evidence="2" key="1">
    <citation type="journal article" date="2014" name="Int. J. Syst. Evol. Microbiol.">
        <title>Complete genome sequence of Corynebacterium casei LMG S-19264T (=DSM 44701T), isolated from a smear-ripened cheese.</title>
        <authorList>
            <consortium name="US DOE Joint Genome Institute (JGI-PGF)"/>
            <person name="Walter F."/>
            <person name="Albersmeier A."/>
            <person name="Kalinowski J."/>
            <person name="Ruckert C."/>
        </authorList>
    </citation>
    <scope>NUCLEOTIDE SEQUENCE</scope>
    <source>
        <strain evidence="2">JCM 3131</strain>
    </source>
</reference>
<accession>A0A918BHD9</accession>
<feature type="compositionally biased region" description="Low complexity" evidence="1">
    <location>
        <begin position="32"/>
        <end position="43"/>
    </location>
</feature>
<feature type="region of interest" description="Disordered" evidence="1">
    <location>
        <begin position="1"/>
        <end position="94"/>
    </location>
</feature>
<proteinExistence type="predicted"/>
<name>A0A918BHD9_9ACTN</name>
<dbReference type="Proteomes" id="UP000620156">
    <property type="component" value="Unassembled WGS sequence"/>
</dbReference>
<dbReference type="EMBL" id="BMQK01000010">
    <property type="protein sequence ID" value="GGQ68976.1"/>
    <property type="molecule type" value="Genomic_DNA"/>
</dbReference>
<protein>
    <submittedName>
        <fullName evidence="2">Uncharacterized protein</fullName>
    </submittedName>
</protein>
<organism evidence="2 3">
    <name type="scientific">Streptomyces ruber</name>
    <dbReference type="NCBI Taxonomy" id="83378"/>
    <lineage>
        <taxon>Bacteria</taxon>
        <taxon>Bacillati</taxon>
        <taxon>Actinomycetota</taxon>
        <taxon>Actinomycetes</taxon>
        <taxon>Kitasatosporales</taxon>
        <taxon>Streptomycetaceae</taxon>
        <taxon>Streptomyces</taxon>
    </lineage>
</organism>
<gene>
    <name evidence="2" type="ORF">GCM10010145_43390</name>
</gene>
<feature type="region of interest" description="Disordered" evidence="1">
    <location>
        <begin position="136"/>
        <end position="176"/>
    </location>
</feature>
<dbReference type="AlphaFoldDB" id="A0A918BHD9"/>
<evidence type="ECO:0000256" key="1">
    <source>
        <dbReference type="SAM" id="MobiDB-lite"/>
    </source>
</evidence>